<feature type="repeat" description="PPR" evidence="2">
    <location>
        <begin position="520"/>
        <end position="554"/>
    </location>
</feature>
<evidence type="ECO:0000256" key="2">
    <source>
        <dbReference type="PROSITE-ProRule" id="PRU00708"/>
    </source>
</evidence>
<name>A0AAE1JFA2_9FABA</name>
<gene>
    <name evidence="4" type="ORF">QN277_025113</name>
</gene>
<dbReference type="Gene3D" id="1.25.40.10">
    <property type="entry name" value="Tetratricopeptide repeat domain"/>
    <property type="match status" value="2"/>
</dbReference>
<dbReference type="PANTHER" id="PTHR46862">
    <property type="entry name" value="OS07G0661900 PROTEIN"/>
    <property type="match status" value="1"/>
</dbReference>
<keyword evidence="5" id="KW-1185">Reference proteome</keyword>
<feature type="repeat" description="PPR" evidence="2">
    <location>
        <begin position="415"/>
        <end position="449"/>
    </location>
</feature>
<reference evidence="4" key="1">
    <citation type="submission" date="2023-10" db="EMBL/GenBank/DDBJ databases">
        <title>Chromosome-level genome of the transformable northern wattle, Acacia crassicarpa.</title>
        <authorList>
            <person name="Massaro I."/>
            <person name="Sinha N.R."/>
            <person name="Poethig S."/>
            <person name="Leichty A.R."/>
        </authorList>
    </citation>
    <scope>NUCLEOTIDE SEQUENCE</scope>
    <source>
        <strain evidence="4">Acra3RX</strain>
        <tissue evidence="4">Leaf</tissue>
    </source>
</reference>
<evidence type="ECO:0000313" key="5">
    <source>
        <dbReference type="Proteomes" id="UP001293593"/>
    </source>
</evidence>
<protein>
    <recommendedName>
        <fullName evidence="3">PROP1-like PPR domain-containing protein</fullName>
    </recommendedName>
</protein>
<feature type="domain" description="PROP1-like PPR" evidence="3">
    <location>
        <begin position="393"/>
        <end position="510"/>
    </location>
</feature>
<dbReference type="AlphaFoldDB" id="A0AAE1JFA2"/>
<dbReference type="InterPro" id="IPR002885">
    <property type="entry name" value="PPR_rpt"/>
</dbReference>
<dbReference type="EMBL" id="JAWXYG010000007">
    <property type="protein sequence ID" value="KAK4268458.1"/>
    <property type="molecule type" value="Genomic_DNA"/>
</dbReference>
<feature type="repeat" description="PPR" evidence="2">
    <location>
        <begin position="555"/>
        <end position="589"/>
    </location>
</feature>
<dbReference type="PANTHER" id="PTHR46862:SF2">
    <property type="entry name" value="OS02G0611400 PROTEIN"/>
    <property type="match status" value="1"/>
</dbReference>
<dbReference type="PROSITE" id="PS51375">
    <property type="entry name" value="PPR"/>
    <property type="match status" value="6"/>
</dbReference>
<comment type="caution">
    <text evidence="4">The sequence shown here is derived from an EMBL/GenBank/DDBJ whole genome shotgun (WGS) entry which is preliminary data.</text>
</comment>
<evidence type="ECO:0000313" key="4">
    <source>
        <dbReference type="EMBL" id="KAK4268458.1"/>
    </source>
</evidence>
<evidence type="ECO:0000256" key="1">
    <source>
        <dbReference type="ARBA" id="ARBA00022737"/>
    </source>
</evidence>
<dbReference type="InterPro" id="IPR011990">
    <property type="entry name" value="TPR-like_helical_dom_sf"/>
</dbReference>
<proteinExistence type="predicted"/>
<organism evidence="4 5">
    <name type="scientific">Acacia crassicarpa</name>
    <name type="common">northern wattle</name>
    <dbReference type="NCBI Taxonomy" id="499986"/>
    <lineage>
        <taxon>Eukaryota</taxon>
        <taxon>Viridiplantae</taxon>
        <taxon>Streptophyta</taxon>
        <taxon>Embryophyta</taxon>
        <taxon>Tracheophyta</taxon>
        <taxon>Spermatophyta</taxon>
        <taxon>Magnoliopsida</taxon>
        <taxon>eudicotyledons</taxon>
        <taxon>Gunneridae</taxon>
        <taxon>Pentapetalae</taxon>
        <taxon>rosids</taxon>
        <taxon>fabids</taxon>
        <taxon>Fabales</taxon>
        <taxon>Fabaceae</taxon>
        <taxon>Caesalpinioideae</taxon>
        <taxon>mimosoid clade</taxon>
        <taxon>Acacieae</taxon>
        <taxon>Acacia</taxon>
    </lineage>
</organism>
<feature type="repeat" description="PPR" evidence="2">
    <location>
        <begin position="380"/>
        <end position="414"/>
    </location>
</feature>
<feature type="repeat" description="PPR" evidence="2">
    <location>
        <begin position="450"/>
        <end position="484"/>
    </location>
</feature>
<dbReference type="InterPro" id="IPR033443">
    <property type="entry name" value="PROP1-like_PPR_dom"/>
</dbReference>
<dbReference type="Pfam" id="PF17177">
    <property type="entry name" value="PPR_long"/>
    <property type="match status" value="1"/>
</dbReference>
<accession>A0AAE1JFA2</accession>
<evidence type="ECO:0000259" key="3">
    <source>
        <dbReference type="Pfam" id="PF17177"/>
    </source>
</evidence>
<dbReference type="NCBIfam" id="TIGR00756">
    <property type="entry name" value="PPR"/>
    <property type="match status" value="3"/>
</dbReference>
<dbReference type="Proteomes" id="UP001293593">
    <property type="component" value="Unassembled WGS sequence"/>
</dbReference>
<feature type="repeat" description="PPR" evidence="2">
    <location>
        <begin position="590"/>
        <end position="624"/>
    </location>
</feature>
<sequence length="714" mass="81668">MVWRTLLRRHAIEKLPRPSSAPLLFYSGIYKTSSTVRLPTFPSIHSFDHDFTTLLSNKCTNSISSFPRHLHSNALTRPNNLDYDPKFSTKVEDDEADGTMNEFLSRFVWIMRKKLVEAYPASDKQTIDGMLLIIVGKVVSELEKGGLQPVMNAAVSPSQDFSEDLWKTVWEVSNMVLDDMNKERKKERMKGFLQSEEVKEMCRFAGEIGVRGTLLRELRFKWAREKMEEHEFYEGLERLRKEAQAEEKVKTGGENVDDVVEKSKTVTLPKRRGKINYKIYGLNLSDPKWAEVADRIHEAEELIWPPEPKLISGKAKLVTEKILSLNEVDDPTSLIAEWVEIHQPSRVDWVNLLDKLKEKNIPLYLKVAEIALTEKSFETNIRDYSKLISTYAEESKYDDAERILKKMSENGYLPDTIIASSLIHMYSKAGNFDRAKEAFASLRSQGVQPDVKIYNAMIMSYVNAGHPKMGETLLRELEAEKMRPSYEIYLALFRSFSHFGDVNGVVRISTSMQFAGFEQTMETCTLLVEAYERADDPDMARNSFDYMIKLGHKPDDRVTASMISAYERKNLLDKALNLLLKLEQDGFEPGVATYTVLVDWFAKMQLIDEAEQLLAKISQQGEAPPLKIQVSLCDMYARVGNEKKALQALGVLEARKDQLRQDEFERIIRSLLSGGFAQDARRIQGIMEAQGFTPSQPLQLALRGPDRGRRPGWR</sequence>
<dbReference type="SUPFAM" id="SSF81901">
    <property type="entry name" value="HCP-like"/>
    <property type="match status" value="1"/>
</dbReference>
<dbReference type="Pfam" id="PF01535">
    <property type="entry name" value="PPR"/>
    <property type="match status" value="3"/>
</dbReference>
<keyword evidence="1" id="KW-0677">Repeat</keyword>